<comment type="caution">
    <text evidence="1">The sequence shown here is derived from an EMBL/GenBank/DDBJ whole genome shotgun (WGS) entry which is preliminary data.</text>
</comment>
<sequence length="123" mass="13304">MGQRPSQDLSTLAKVCLVRAKARPCLCQGMTLLVPKDPPRYRLNRAQGICLGSALLVPRRDLSRAQGTCLSWSRASGKECAKARAKACAKACPCLCQGRCQGLPVPVPRNVPRLVPRHNLVCA</sequence>
<dbReference type="EMBL" id="JBBNAG010000001">
    <property type="protein sequence ID" value="KAK9166671.1"/>
    <property type="molecule type" value="Genomic_DNA"/>
</dbReference>
<keyword evidence="2" id="KW-1185">Reference proteome</keyword>
<name>A0AAP0L913_9MAGN</name>
<evidence type="ECO:0000313" key="1">
    <source>
        <dbReference type="EMBL" id="KAK9166671.1"/>
    </source>
</evidence>
<accession>A0AAP0L913</accession>
<organism evidence="1 2">
    <name type="scientific">Stephania cephalantha</name>
    <dbReference type="NCBI Taxonomy" id="152367"/>
    <lineage>
        <taxon>Eukaryota</taxon>
        <taxon>Viridiplantae</taxon>
        <taxon>Streptophyta</taxon>
        <taxon>Embryophyta</taxon>
        <taxon>Tracheophyta</taxon>
        <taxon>Spermatophyta</taxon>
        <taxon>Magnoliopsida</taxon>
        <taxon>Ranunculales</taxon>
        <taxon>Menispermaceae</taxon>
        <taxon>Menispermoideae</taxon>
        <taxon>Cissampelideae</taxon>
        <taxon>Stephania</taxon>
    </lineage>
</organism>
<reference evidence="1 2" key="1">
    <citation type="submission" date="2024-01" db="EMBL/GenBank/DDBJ databases">
        <title>Genome assemblies of Stephania.</title>
        <authorList>
            <person name="Yang L."/>
        </authorList>
    </citation>
    <scope>NUCLEOTIDE SEQUENCE [LARGE SCALE GENOMIC DNA]</scope>
    <source>
        <strain evidence="1">JXDWG</strain>
        <tissue evidence="1">Leaf</tissue>
    </source>
</reference>
<dbReference type="AlphaFoldDB" id="A0AAP0L913"/>
<gene>
    <name evidence="1" type="ORF">Scep_001862</name>
</gene>
<evidence type="ECO:0000313" key="2">
    <source>
        <dbReference type="Proteomes" id="UP001419268"/>
    </source>
</evidence>
<dbReference type="Proteomes" id="UP001419268">
    <property type="component" value="Unassembled WGS sequence"/>
</dbReference>
<protein>
    <submittedName>
        <fullName evidence="1">Uncharacterized protein</fullName>
    </submittedName>
</protein>
<proteinExistence type="predicted"/>